<evidence type="ECO:0000259" key="4">
    <source>
        <dbReference type="Pfam" id="PF00534"/>
    </source>
</evidence>
<dbReference type="Pfam" id="PF00534">
    <property type="entry name" value="Glycos_transf_1"/>
    <property type="match status" value="1"/>
</dbReference>
<evidence type="ECO:0000313" key="7">
    <source>
        <dbReference type="Proteomes" id="UP000241190"/>
    </source>
</evidence>
<dbReference type="Proteomes" id="UP000241190">
    <property type="component" value="Unassembled WGS sequence"/>
</dbReference>
<keyword evidence="1" id="KW-0328">Glycosyltransferase</keyword>
<evidence type="ECO:0000256" key="3">
    <source>
        <dbReference type="SAM" id="Phobius"/>
    </source>
</evidence>
<dbReference type="RefSeq" id="WP_107180517.1">
    <property type="nucleotide sequence ID" value="NZ_PYOP01000032.1"/>
</dbReference>
<dbReference type="EMBL" id="PYOP01000032">
    <property type="protein sequence ID" value="PSW92892.1"/>
    <property type="molecule type" value="Genomic_DNA"/>
</dbReference>
<keyword evidence="3" id="KW-0812">Transmembrane</keyword>
<gene>
    <name evidence="6" type="ORF">C9J52_16400</name>
</gene>
<sequence length="350" mass="40752">MKIAYITPSLNKCGPNVVLNNTVEGFSYSDSIQCDIFYLKDTKNNLKFKTPTYKITSLFELYKEVKSYDIIHSNGFIPDFIAFLFKLISFGRIKTITTIHNNVFHDLYYSKGILFSMIFGSLWCLFFIFFDKRTFLSECALKYYRFLYGYKKNIVVYNSICKDIDVIDLNLRDKYNLPEDSILIGSCANITKVKGLDIIISNMNPYDNIYYFIVGDGIEKNNLINLVQDNNLKNKVFFVDFEPEPLNYIHSFDFFMMPSRNEGFGLTVLESLSVSTPVICSKLEVFQELYQGMVSFIDEDKFDLNSVLNVAMINQDVQLEYSHQKIEEKYSVDVMCNKLQYIYKSISSVR</sequence>
<evidence type="ECO:0000256" key="2">
    <source>
        <dbReference type="ARBA" id="ARBA00022679"/>
    </source>
</evidence>
<reference evidence="6 7" key="1">
    <citation type="submission" date="2018-03" db="EMBL/GenBank/DDBJ databases">
        <title>Whole genome sequencing of Histamine producing bacteria.</title>
        <authorList>
            <person name="Butler K."/>
        </authorList>
    </citation>
    <scope>NUCLEOTIDE SEQUENCE [LARGE SCALE GENOMIC DNA]</scope>
    <source>
        <strain evidence="6 7">ATCC 51761</strain>
    </source>
</reference>
<dbReference type="SUPFAM" id="SSF53756">
    <property type="entry name" value="UDP-Glycosyltransferase/glycogen phosphorylase"/>
    <property type="match status" value="1"/>
</dbReference>
<feature type="domain" description="Glycosyl transferase family 1" evidence="4">
    <location>
        <begin position="171"/>
        <end position="289"/>
    </location>
</feature>
<keyword evidence="7" id="KW-1185">Reference proteome</keyword>
<dbReference type="CDD" id="cd03801">
    <property type="entry name" value="GT4_PimA-like"/>
    <property type="match status" value="1"/>
</dbReference>
<organism evidence="6 7">
    <name type="scientific">Photobacterium iliopiscarium</name>
    <dbReference type="NCBI Taxonomy" id="56192"/>
    <lineage>
        <taxon>Bacteria</taxon>
        <taxon>Pseudomonadati</taxon>
        <taxon>Pseudomonadota</taxon>
        <taxon>Gammaproteobacteria</taxon>
        <taxon>Vibrionales</taxon>
        <taxon>Vibrionaceae</taxon>
        <taxon>Photobacterium</taxon>
    </lineage>
</organism>
<feature type="transmembrane region" description="Helical" evidence="3">
    <location>
        <begin position="112"/>
        <end position="130"/>
    </location>
</feature>
<dbReference type="Pfam" id="PF13439">
    <property type="entry name" value="Glyco_transf_4"/>
    <property type="match status" value="1"/>
</dbReference>
<dbReference type="PANTHER" id="PTHR12526:SF629">
    <property type="entry name" value="TEICHURONIC ACID BIOSYNTHESIS GLYCOSYLTRANSFERASE TUAH-RELATED"/>
    <property type="match status" value="1"/>
</dbReference>
<dbReference type="Gene3D" id="3.40.50.2000">
    <property type="entry name" value="Glycogen Phosphorylase B"/>
    <property type="match status" value="2"/>
</dbReference>
<dbReference type="PANTHER" id="PTHR12526">
    <property type="entry name" value="GLYCOSYLTRANSFERASE"/>
    <property type="match status" value="1"/>
</dbReference>
<proteinExistence type="predicted"/>
<feature type="domain" description="Glycosyltransferase subfamily 4-like N-terminal" evidence="5">
    <location>
        <begin position="43"/>
        <end position="159"/>
    </location>
</feature>
<protein>
    <recommendedName>
        <fullName evidence="8">Glycosyl transferase family 1 domain-containing protein</fullName>
    </recommendedName>
</protein>
<evidence type="ECO:0000259" key="5">
    <source>
        <dbReference type="Pfam" id="PF13439"/>
    </source>
</evidence>
<keyword evidence="3" id="KW-1133">Transmembrane helix</keyword>
<evidence type="ECO:0000256" key="1">
    <source>
        <dbReference type="ARBA" id="ARBA00022676"/>
    </source>
</evidence>
<keyword evidence="3" id="KW-0472">Membrane</keyword>
<dbReference type="InterPro" id="IPR001296">
    <property type="entry name" value="Glyco_trans_1"/>
</dbReference>
<keyword evidence="2" id="KW-0808">Transferase</keyword>
<evidence type="ECO:0008006" key="8">
    <source>
        <dbReference type="Google" id="ProtNLM"/>
    </source>
</evidence>
<comment type="caution">
    <text evidence="6">The sequence shown here is derived from an EMBL/GenBank/DDBJ whole genome shotgun (WGS) entry which is preliminary data.</text>
</comment>
<name>A0ABX5GNQ3_9GAMM</name>
<evidence type="ECO:0000313" key="6">
    <source>
        <dbReference type="EMBL" id="PSW92892.1"/>
    </source>
</evidence>
<dbReference type="InterPro" id="IPR028098">
    <property type="entry name" value="Glyco_trans_4-like_N"/>
</dbReference>
<accession>A0ABX5GNQ3</accession>